<accession>A0A9D1K795</accession>
<dbReference type="Proteomes" id="UP000824140">
    <property type="component" value="Unassembled WGS sequence"/>
</dbReference>
<proteinExistence type="predicted"/>
<organism evidence="2 3">
    <name type="scientific">Candidatus Alectryocaccomicrobium excrementavium</name>
    <dbReference type="NCBI Taxonomy" id="2840668"/>
    <lineage>
        <taxon>Bacteria</taxon>
        <taxon>Bacillati</taxon>
        <taxon>Bacillota</taxon>
        <taxon>Clostridia</taxon>
        <taxon>Candidatus Alectryocaccomicrobium</taxon>
    </lineage>
</organism>
<gene>
    <name evidence="2" type="ORF">IAA84_11090</name>
</gene>
<comment type="caution">
    <text evidence="2">The sequence shown here is derived from an EMBL/GenBank/DDBJ whole genome shotgun (WGS) entry which is preliminary data.</text>
</comment>
<dbReference type="SUPFAM" id="SSF55729">
    <property type="entry name" value="Acyl-CoA N-acyltransferases (Nat)"/>
    <property type="match status" value="1"/>
</dbReference>
<dbReference type="InterPro" id="IPR051531">
    <property type="entry name" value="N-acetyltransferase"/>
</dbReference>
<evidence type="ECO:0000313" key="3">
    <source>
        <dbReference type="Proteomes" id="UP000824140"/>
    </source>
</evidence>
<dbReference type="GO" id="GO:0016747">
    <property type="term" value="F:acyltransferase activity, transferring groups other than amino-acyl groups"/>
    <property type="evidence" value="ECO:0007669"/>
    <property type="project" value="InterPro"/>
</dbReference>
<dbReference type="PROSITE" id="PS51186">
    <property type="entry name" value="GNAT"/>
    <property type="match status" value="1"/>
</dbReference>
<dbReference type="Gene3D" id="3.40.630.30">
    <property type="match status" value="1"/>
</dbReference>
<dbReference type="PANTHER" id="PTHR43792">
    <property type="entry name" value="GNAT FAMILY, PUTATIVE (AFU_ORTHOLOGUE AFUA_3G00765)-RELATED-RELATED"/>
    <property type="match status" value="1"/>
</dbReference>
<feature type="domain" description="N-acetyltransferase" evidence="1">
    <location>
        <begin position="14"/>
        <end position="180"/>
    </location>
</feature>
<name>A0A9D1K795_9FIRM</name>
<reference evidence="2" key="1">
    <citation type="submission" date="2020-10" db="EMBL/GenBank/DDBJ databases">
        <authorList>
            <person name="Gilroy R."/>
        </authorList>
    </citation>
    <scope>NUCLEOTIDE SEQUENCE</scope>
    <source>
        <strain evidence="2">13766</strain>
    </source>
</reference>
<dbReference type="Pfam" id="PF13302">
    <property type="entry name" value="Acetyltransf_3"/>
    <property type="match status" value="1"/>
</dbReference>
<dbReference type="EMBL" id="DVJN01000213">
    <property type="protein sequence ID" value="HIS93552.1"/>
    <property type="molecule type" value="Genomic_DNA"/>
</dbReference>
<protein>
    <submittedName>
        <fullName evidence="2">GNAT family N-acetyltransferase</fullName>
    </submittedName>
</protein>
<evidence type="ECO:0000313" key="2">
    <source>
        <dbReference type="EMBL" id="HIS93552.1"/>
    </source>
</evidence>
<dbReference type="InterPro" id="IPR016181">
    <property type="entry name" value="Acyl_CoA_acyltransferase"/>
</dbReference>
<dbReference type="InterPro" id="IPR000182">
    <property type="entry name" value="GNAT_dom"/>
</dbReference>
<dbReference type="AlphaFoldDB" id="A0A9D1K795"/>
<evidence type="ECO:0000259" key="1">
    <source>
        <dbReference type="PROSITE" id="PS51186"/>
    </source>
</evidence>
<sequence>MQHLGTQRLETDRLILRRFCPEDAQAMYENWASDGEVTRFMTWPTHASPAVSRMVLEDWAAHYAQDDYYQWAIVWKETNQPIGSISVVGCDERAQRAHIGYCIGRRWWHMGVTSEALREVIRFLFAEVGMLRVDAMHDARNPHSGGVMRKCGMRYEGTLRQFAWSNAGIGDMCWYGILAAEWQA</sequence>
<reference evidence="2" key="2">
    <citation type="journal article" date="2021" name="PeerJ">
        <title>Extensive microbial diversity within the chicken gut microbiome revealed by metagenomics and culture.</title>
        <authorList>
            <person name="Gilroy R."/>
            <person name="Ravi A."/>
            <person name="Getino M."/>
            <person name="Pursley I."/>
            <person name="Horton D.L."/>
            <person name="Alikhan N.F."/>
            <person name="Baker D."/>
            <person name="Gharbi K."/>
            <person name="Hall N."/>
            <person name="Watson M."/>
            <person name="Adriaenssens E.M."/>
            <person name="Foster-Nyarko E."/>
            <person name="Jarju S."/>
            <person name="Secka A."/>
            <person name="Antonio M."/>
            <person name="Oren A."/>
            <person name="Chaudhuri R.R."/>
            <person name="La Ragione R."/>
            <person name="Hildebrand F."/>
            <person name="Pallen M.J."/>
        </authorList>
    </citation>
    <scope>NUCLEOTIDE SEQUENCE</scope>
    <source>
        <strain evidence="2">13766</strain>
    </source>
</reference>